<dbReference type="GO" id="GO:0003824">
    <property type="term" value="F:catalytic activity"/>
    <property type="evidence" value="ECO:0007669"/>
    <property type="project" value="InterPro"/>
</dbReference>
<evidence type="ECO:0000259" key="6">
    <source>
        <dbReference type="PROSITE" id="PS51918"/>
    </source>
</evidence>
<dbReference type="InterPro" id="IPR006638">
    <property type="entry name" value="Elp3/MiaA/NifB-like_rSAM"/>
</dbReference>
<dbReference type="SMART" id="SM00729">
    <property type="entry name" value="Elp3"/>
    <property type="match status" value="1"/>
</dbReference>
<evidence type="ECO:0000256" key="1">
    <source>
        <dbReference type="ARBA" id="ARBA00001966"/>
    </source>
</evidence>
<keyword evidence="4" id="KW-0408">Iron</keyword>
<evidence type="ECO:0000256" key="3">
    <source>
        <dbReference type="ARBA" id="ARBA00022723"/>
    </source>
</evidence>
<dbReference type="NCBIfam" id="TIGR02495">
    <property type="entry name" value="NrdG2"/>
    <property type="match status" value="1"/>
</dbReference>
<keyword evidence="3" id="KW-0479">Metal-binding</keyword>
<dbReference type="InterPro" id="IPR007197">
    <property type="entry name" value="rSAM"/>
</dbReference>
<dbReference type="InterPro" id="IPR050377">
    <property type="entry name" value="Radical_SAM_PqqE_MftC-like"/>
</dbReference>
<comment type="cofactor">
    <cofactor evidence="1">
        <name>[4Fe-4S] cluster</name>
        <dbReference type="ChEBI" id="CHEBI:49883"/>
    </cofactor>
</comment>
<reference evidence="7 8" key="1">
    <citation type="submission" date="2020-02" db="EMBL/GenBank/DDBJ databases">
        <title>Albibacoteraceae fam. nov., the first described family within the subdivision 4 Verrucomicrobia.</title>
        <authorList>
            <person name="Xi F."/>
        </authorList>
    </citation>
    <scope>NUCLEOTIDE SEQUENCE [LARGE SCALE GENOMIC DNA]</scope>
    <source>
        <strain evidence="7 8">CK1056</strain>
    </source>
</reference>
<dbReference type="SFLD" id="SFLDS00029">
    <property type="entry name" value="Radical_SAM"/>
    <property type="match status" value="2"/>
</dbReference>
<evidence type="ECO:0000313" key="7">
    <source>
        <dbReference type="EMBL" id="NDV61684.1"/>
    </source>
</evidence>
<dbReference type="InterPro" id="IPR058240">
    <property type="entry name" value="rSAM_sf"/>
</dbReference>
<dbReference type="Pfam" id="PF04055">
    <property type="entry name" value="Radical_SAM"/>
    <property type="match status" value="1"/>
</dbReference>
<sequence>MEIGSIERSEADAFTDKRSAVIYVRGCNLRCSYCGYASLLGSCDGNGTYDWDHARKYLKKRLDRLDAVVFSGGEPTMQEDLRDCIAEVREMGLKVKLDTNGTFPEVIRDLLAQNLLDYVAMDVKAPLENYASLVGRRIDTEAIRTSIWLVKQSGVPHEFKTTVVPGLHTTRELKAISELIHGADKYVVQDFISVNPLRGELKGRPAFPHKPLQDIRAYVEKRVKTYEIRHSEEAKVMPVARRRRRSAPAAV</sequence>
<dbReference type="InterPro" id="IPR012840">
    <property type="entry name" value="NrdG2"/>
</dbReference>
<dbReference type="PROSITE" id="PS51918">
    <property type="entry name" value="RADICAL_SAM"/>
    <property type="match status" value="1"/>
</dbReference>
<keyword evidence="2" id="KW-0949">S-adenosyl-L-methionine</keyword>
<dbReference type="InterPro" id="IPR013785">
    <property type="entry name" value="Aldolase_TIM"/>
</dbReference>
<keyword evidence="8" id="KW-1185">Reference proteome</keyword>
<evidence type="ECO:0000313" key="8">
    <source>
        <dbReference type="Proteomes" id="UP000478417"/>
    </source>
</evidence>
<evidence type="ECO:0000256" key="5">
    <source>
        <dbReference type="ARBA" id="ARBA00023014"/>
    </source>
</evidence>
<evidence type="ECO:0000256" key="4">
    <source>
        <dbReference type="ARBA" id="ARBA00023004"/>
    </source>
</evidence>
<dbReference type="PANTHER" id="PTHR11228:SF27">
    <property type="entry name" value="GLYCYL-RADICAL ENZYME ACTIVATING ENZYME MJ1227-RELATED"/>
    <property type="match status" value="1"/>
</dbReference>
<dbReference type="SFLD" id="SFLDG01094">
    <property type="entry name" value="Uncharacterised_Radical_SAM_Su"/>
    <property type="match status" value="1"/>
</dbReference>
<dbReference type="Gene3D" id="3.20.20.70">
    <property type="entry name" value="Aldolase class I"/>
    <property type="match status" value="1"/>
</dbReference>
<proteinExistence type="predicted"/>
<evidence type="ECO:0000256" key="2">
    <source>
        <dbReference type="ARBA" id="ARBA00022691"/>
    </source>
</evidence>
<dbReference type="Proteomes" id="UP000478417">
    <property type="component" value="Unassembled WGS sequence"/>
</dbReference>
<dbReference type="EMBL" id="JAAGNX010000001">
    <property type="protein sequence ID" value="NDV61684.1"/>
    <property type="molecule type" value="Genomic_DNA"/>
</dbReference>
<dbReference type="AlphaFoldDB" id="A0A6B2M0Q3"/>
<organism evidence="7 8">
    <name type="scientific">Oceanipulchritudo coccoides</name>
    <dbReference type="NCBI Taxonomy" id="2706888"/>
    <lineage>
        <taxon>Bacteria</taxon>
        <taxon>Pseudomonadati</taxon>
        <taxon>Verrucomicrobiota</taxon>
        <taxon>Opitutia</taxon>
        <taxon>Puniceicoccales</taxon>
        <taxon>Oceanipulchritudinaceae</taxon>
        <taxon>Oceanipulchritudo</taxon>
    </lineage>
</organism>
<dbReference type="GO" id="GO:0051536">
    <property type="term" value="F:iron-sulfur cluster binding"/>
    <property type="evidence" value="ECO:0007669"/>
    <property type="project" value="UniProtKB-KW"/>
</dbReference>
<dbReference type="GO" id="GO:0046872">
    <property type="term" value="F:metal ion binding"/>
    <property type="evidence" value="ECO:0007669"/>
    <property type="project" value="UniProtKB-KW"/>
</dbReference>
<accession>A0A6B2M0Q3</accession>
<feature type="domain" description="Radical SAM core" evidence="6">
    <location>
        <begin position="14"/>
        <end position="229"/>
    </location>
</feature>
<dbReference type="SUPFAM" id="SSF102114">
    <property type="entry name" value="Radical SAM enzymes"/>
    <property type="match status" value="1"/>
</dbReference>
<comment type="caution">
    <text evidence="7">The sequence shown here is derived from an EMBL/GenBank/DDBJ whole genome shotgun (WGS) entry which is preliminary data.</text>
</comment>
<dbReference type="PANTHER" id="PTHR11228">
    <property type="entry name" value="RADICAL SAM DOMAIN PROTEIN"/>
    <property type="match status" value="1"/>
</dbReference>
<dbReference type="RefSeq" id="WP_163962835.1">
    <property type="nucleotide sequence ID" value="NZ_JAAGNX010000001.1"/>
</dbReference>
<keyword evidence="5" id="KW-0411">Iron-sulfur</keyword>
<gene>
    <name evidence="7" type="ORF">G0Q06_04405</name>
</gene>
<protein>
    <submittedName>
        <fullName evidence="7">Anaerobic ribonucleoside-triphosphate reductase activating protein</fullName>
    </submittedName>
</protein>
<dbReference type="CDD" id="cd01335">
    <property type="entry name" value="Radical_SAM"/>
    <property type="match status" value="1"/>
</dbReference>
<name>A0A6B2M0Q3_9BACT</name>
<dbReference type="SFLD" id="SFLDG01067">
    <property type="entry name" value="SPASM/twitch_domain_containing"/>
    <property type="match status" value="1"/>
</dbReference>